<gene>
    <name evidence="2" type="ORF">OE749_14100</name>
</gene>
<dbReference type="RefSeq" id="WP_263713106.1">
    <property type="nucleotide sequence ID" value="NZ_JAOWKX010000007.1"/>
</dbReference>
<reference evidence="2 3" key="1">
    <citation type="submission" date="2022-10" db="EMBL/GenBank/DDBJ databases">
        <title>Aestuariibacter sp. AA17 isolated from Montipora capitata coral fragment.</title>
        <authorList>
            <person name="Emsley S.A."/>
            <person name="Pfannmuller K.M."/>
            <person name="Loughran R.M."/>
            <person name="Shlafstein M."/>
            <person name="Papke E."/>
            <person name="Saw J.H."/>
            <person name="Ushijima B."/>
            <person name="Videau P."/>
        </authorList>
    </citation>
    <scope>NUCLEOTIDE SEQUENCE [LARGE SCALE GENOMIC DNA]</scope>
    <source>
        <strain evidence="2 3">AA17</strain>
    </source>
</reference>
<evidence type="ECO:0000313" key="2">
    <source>
        <dbReference type="EMBL" id="MCV2885826.1"/>
    </source>
</evidence>
<feature type="compositionally biased region" description="Polar residues" evidence="1">
    <location>
        <begin position="58"/>
        <end position="78"/>
    </location>
</feature>
<feature type="compositionally biased region" description="Basic and acidic residues" evidence="1">
    <location>
        <begin position="79"/>
        <end position="102"/>
    </location>
</feature>
<keyword evidence="2" id="KW-0378">Hydrolase</keyword>
<feature type="region of interest" description="Disordered" evidence="1">
    <location>
        <begin position="23"/>
        <end position="274"/>
    </location>
</feature>
<proteinExistence type="predicted"/>
<dbReference type="Proteomes" id="UP001652504">
    <property type="component" value="Unassembled WGS sequence"/>
</dbReference>
<evidence type="ECO:0000313" key="3">
    <source>
        <dbReference type="Proteomes" id="UP001652504"/>
    </source>
</evidence>
<sequence>MNIVTPLPTNIIFTTANVNTEAARRDNVMRETVPQTAGTENSASESGLGSESDRVKQPGTNQQPVTYERPQNQQQQNAERADDQANKDNAEDPSAGKEEAESRQQQQQEQAEQREIRDLKARDLEVRNHEQAHASVGGQYAGAPKYEYENGPDGKQYAVGGEVSIDISEESSPEETLRKMQQVKAAALAPAEPSPQDLRVANEATQKAQEARAEMAEQRTEEAQKAYNSAFENAEGQSGTATTPSQNVPDLDEIVDGRDIGPPTRSLEESDPVAEAVGLEVDDSEYKAAAAMRERLASRDEQTLQRVAVIEGFYGSVSAPKEDGLALQA</sequence>
<dbReference type="Pfam" id="PF12118">
    <property type="entry name" value="SprA-related"/>
    <property type="match status" value="1"/>
</dbReference>
<keyword evidence="3" id="KW-1185">Reference proteome</keyword>
<accession>A0ABT3AC16</accession>
<comment type="caution">
    <text evidence="2">The sequence shown here is derived from an EMBL/GenBank/DDBJ whole genome shotgun (WGS) entry which is preliminary data.</text>
</comment>
<feature type="compositionally biased region" description="Polar residues" evidence="1">
    <location>
        <begin position="33"/>
        <end position="49"/>
    </location>
</feature>
<feature type="compositionally biased region" description="Polar residues" evidence="1">
    <location>
        <begin position="226"/>
        <end position="248"/>
    </location>
</feature>
<keyword evidence="2" id="KW-0482">Metalloprotease</keyword>
<feature type="compositionally biased region" description="Basic and acidic residues" evidence="1">
    <location>
        <begin position="209"/>
        <end position="224"/>
    </location>
</feature>
<dbReference type="GO" id="GO:0008237">
    <property type="term" value="F:metallopeptidase activity"/>
    <property type="evidence" value="ECO:0007669"/>
    <property type="project" value="UniProtKB-KW"/>
</dbReference>
<keyword evidence="2" id="KW-0645">Protease</keyword>
<name>A0ABT3AC16_9ALTE</name>
<dbReference type="EMBL" id="JAOWKX010000007">
    <property type="protein sequence ID" value="MCV2885826.1"/>
    <property type="molecule type" value="Genomic_DNA"/>
</dbReference>
<feature type="compositionally biased region" description="Basic and acidic residues" evidence="1">
    <location>
        <begin position="111"/>
        <end position="132"/>
    </location>
</feature>
<organism evidence="2 3">
    <name type="scientific">Fluctibacter corallii</name>
    <dbReference type="NCBI Taxonomy" id="2984329"/>
    <lineage>
        <taxon>Bacteria</taxon>
        <taxon>Pseudomonadati</taxon>
        <taxon>Pseudomonadota</taxon>
        <taxon>Gammaproteobacteria</taxon>
        <taxon>Alteromonadales</taxon>
        <taxon>Alteromonadaceae</taxon>
        <taxon>Fluctibacter</taxon>
    </lineage>
</organism>
<evidence type="ECO:0000256" key="1">
    <source>
        <dbReference type="SAM" id="MobiDB-lite"/>
    </source>
</evidence>
<protein>
    <submittedName>
        <fullName evidence="2">Metalloprotease CJM1_0395 family protein</fullName>
    </submittedName>
</protein>
<dbReference type="InterPro" id="IPR021973">
    <property type="entry name" value="SprA-related"/>
</dbReference>